<reference evidence="2" key="1">
    <citation type="submission" date="2025-08" db="UniProtKB">
        <authorList>
            <consortium name="Ensembl"/>
        </authorList>
    </citation>
    <scope>IDENTIFICATION</scope>
</reference>
<feature type="compositionally biased region" description="Polar residues" evidence="1">
    <location>
        <begin position="85"/>
        <end position="194"/>
    </location>
</feature>
<keyword evidence="3" id="KW-1185">Reference proteome</keyword>
<dbReference type="AlphaFoldDB" id="A0A8C5X1U4"/>
<organism evidence="2 3">
    <name type="scientific">Malurus cyaneus samueli</name>
    <dbReference type="NCBI Taxonomy" id="2593467"/>
    <lineage>
        <taxon>Eukaryota</taxon>
        <taxon>Metazoa</taxon>
        <taxon>Chordata</taxon>
        <taxon>Craniata</taxon>
        <taxon>Vertebrata</taxon>
        <taxon>Euteleostomi</taxon>
        <taxon>Archelosauria</taxon>
        <taxon>Archosauria</taxon>
        <taxon>Dinosauria</taxon>
        <taxon>Saurischia</taxon>
        <taxon>Theropoda</taxon>
        <taxon>Coelurosauria</taxon>
        <taxon>Aves</taxon>
        <taxon>Neognathae</taxon>
        <taxon>Neoaves</taxon>
        <taxon>Telluraves</taxon>
        <taxon>Australaves</taxon>
        <taxon>Passeriformes</taxon>
        <taxon>Meliphagoidea</taxon>
        <taxon>Maluridae</taxon>
        <taxon>Malurus</taxon>
    </lineage>
</organism>
<evidence type="ECO:0000313" key="2">
    <source>
        <dbReference type="Ensembl" id="ENSMCSP00000004363.1"/>
    </source>
</evidence>
<dbReference type="Ensembl" id="ENSMCST00000004463.1">
    <property type="protein sequence ID" value="ENSMCSP00000004363.1"/>
    <property type="gene ID" value="ENSMCSG00000003126.1"/>
</dbReference>
<feature type="region of interest" description="Disordered" evidence="1">
    <location>
        <begin position="85"/>
        <end position="221"/>
    </location>
</feature>
<evidence type="ECO:0000313" key="3">
    <source>
        <dbReference type="Proteomes" id="UP000694560"/>
    </source>
</evidence>
<name>A0A8C5X1U4_9PASS</name>
<evidence type="ECO:0000256" key="1">
    <source>
        <dbReference type="SAM" id="MobiDB-lite"/>
    </source>
</evidence>
<dbReference type="Proteomes" id="UP000694560">
    <property type="component" value="Unplaced"/>
</dbReference>
<sequence>MGGWEQLLPRARTLRVRCSSVFLFWGKLCPCLLLRDCFSPSCCPASNEHRGLELCSLLARPRGLCGWTSLHSCALALLHITNNQHSPGSTNNQHSPGSTNNQHSPGSTNNQHSPGSTNSQHSPGSTNNQHSPGSTNNQHSPGSTNNQHSPGSTNNQHSPGSTNNQHSPGSTNNQHSPGSTNNQHSPGSTNSQHSPGRAGWEQGAHGGPSCKAGGPSGSSDV</sequence>
<accession>A0A8C5X1U4</accession>
<dbReference type="OrthoDB" id="10072419at2759"/>
<reference evidence="2" key="2">
    <citation type="submission" date="2025-09" db="UniProtKB">
        <authorList>
            <consortium name="Ensembl"/>
        </authorList>
    </citation>
    <scope>IDENTIFICATION</scope>
</reference>
<protein>
    <submittedName>
        <fullName evidence="2">Uncharacterized protein</fullName>
    </submittedName>
</protein>
<proteinExistence type="predicted"/>